<dbReference type="PROSITE" id="PS50235">
    <property type="entry name" value="USP_3"/>
    <property type="match status" value="1"/>
</dbReference>
<dbReference type="GO" id="GO:0004843">
    <property type="term" value="F:cysteine-type deubiquitinase activity"/>
    <property type="evidence" value="ECO:0007669"/>
    <property type="project" value="InterPro"/>
</dbReference>
<dbReference type="SUPFAM" id="SSF54001">
    <property type="entry name" value="Cysteine proteinases"/>
    <property type="match status" value="1"/>
</dbReference>
<keyword evidence="7" id="KW-1185">Reference proteome</keyword>
<dbReference type="EMBL" id="FXLY01000003">
    <property type="protein sequence ID" value="SMN19103.1"/>
    <property type="molecule type" value="Genomic_DNA"/>
</dbReference>
<evidence type="ECO:0000256" key="3">
    <source>
        <dbReference type="ARBA" id="ARBA00022833"/>
    </source>
</evidence>
<dbReference type="Gene3D" id="3.30.40.10">
    <property type="entry name" value="Zinc/RING finger domain, C3HC4 (zinc finger)"/>
    <property type="match status" value="1"/>
</dbReference>
<evidence type="ECO:0000256" key="2">
    <source>
        <dbReference type="ARBA" id="ARBA00022771"/>
    </source>
</evidence>
<evidence type="ECO:0000259" key="5">
    <source>
        <dbReference type="PROSITE" id="PS50235"/>
    </source>
</evidence>
<dbReference type="Proteomes" id="UP000196158">
    <property type="component" value="Unassembled WGS sequence"/>
</dbReference>
<dbReference type="Gene3D" id="3.90.70.10">
    <property type="entry name" value="Cysteine proteinases"/>
    <property type="match status" value="1"/>
</dbReference>
<dbReference type="Pfam" id="PF00443">
    <property type="entry name" value="UCH"/>
    <property type="match status" value="1"/>
</dbReference>
<dbReference type="PANTHER" id="PTHR21646:SF16">
    <property type="entry name" value="U4_U6.U5 TRI-SNRNP-ASSOCIATED PROTEIN 2"/>
    <property type="match status" value="1"/>
</dbReference>
<evidence type="ECO:0000313" key="7">
    <source>
        <dbReference type="Proteomes" id="UP000196158"/>
    </source>
</evidence>
<dbReference type="InterPro" id="IPR013083">
    <property type="entry name" value="Znf_RING/FYVE/PHD"/>
</dbReference>
<dbReference type="Pfam" id="PF02148">
    <property type="entry name" value="zf-UBP"/>
    <property type="match status" value="1"/>
</dbReference>
<feature type="compositionally biased region" description="Low complexity" evidence="4">
    <location>
        <begin position="14"/>
        <end position="23"/>
    </location>
</feature>
<dbReference type="SMART" id="SM00290">
    <property type="entry name" value="ZnF_UBP"/>
    <property type="match status" value="1"/>
</dbReference>
<dbReference type="STRING" id="1789683.A0A1X7R072"/>
<feature type="compositionally biased region" description="Basic and acidic residues" evidence="4">
    <location>
        <begin position="1"/>
        <end position="13"/>
    </location>
</feature>
<evidence type="ECO:0000256" key="1">
    <source>
        <dbReference type="ARBA" id="ARBA00022723"/>
    </source>
</evidence>
<dbReference type="OrthoDB" id="10263353at2759"/>
<keyword evidence="3" id="KW-0862">Zinc</keyword>
<dbReference type="GO" id="GO:0008270">
    <property type="term" value="F:zinc ion binding"/>
    <property type="evidence" value="ECO:0007669"/>
    <property type="project" value="UniProtKB-KW"/>
</dbReference>
<gene>
    <name evidence="6" type="ORF">KASA_0P02585G</name>
</gene>
<feature type="domain" description="USP" evidence="5">
    <location>
        <begin position="170"/>
        <end position="475"/>
    </location>
</feature>
<protein>
    <submittedName>
        <fullName evidence="6">Similar to Saccharomyces cerevisiae YFR005C SAD1 Conserved zinc-finger domain protein involved in pre-mRNA splicing, required for assembly of U4 snRNA into the U4/U6 particle</fullName>
    </submittedName>
</protein>
<dbReference type="InterPro" id="IPR038765">
    <property type="entry name" value="Papain-like_cys_pep_sf"/>
</dbReference>
<dbReference type="SUPFAM" id="SSF57850">
    <property type="entry name" value="RING/U-box"/>
    <property type="match status" value="1"/>
</dbReference>
<reference evidence="6 7" key="1">
    <citation type="submission" date="2017-04" db="EMBL/GenBank/DDBJ databases">
        <authorList>
            <person name="Afonso C.L."/>
            <person name="Miller P.J."/>
            <person name="Scott M.A."/>
            <person name="Spackman E."/>
            <person name="Goraichik I."/>
            <person name="Dimitrov K.M."/>
            <person name="Suarez D.L."/>
            <person name="Swayne D.E."/>
        </authorList>
    </citation>
    <scope>NUCLEOTIDE SEQUENCE [LARGE SCALE GENOMIC DNA]</scope>
</reference>
<keyword evidence="2 6" id="KW-0863">Zinc-finger</keyword>
<organism evidence="6 7">
    <name type="scientific">Maudiozyma saulgeensis</name>
    <dbReference type="NCBI Taxonomy" id="1789683"/>
    <lineage>
        <taxon>Eukaryota</taxon>
        <taxon>Fungi</taxon>
        <taxon>Dikarya</taxon>
        <taxon>Ascomycota</taxon>
        <taxon>Saccharomycotina</taxon>
        <taxon>Saccharomycetes</taxon>
        <taxon>Saccharomycetales</taxon>
        <taxon>Saccharomycetaceae</taxon>
        <taxon>Maudiozyma</taxon>
    </lineage>
</organism>
<evidence type="ECO:0000256" key="4">
    <source>
        <dbReference type="SAM" id="MobiDB-lite"/>
    </source>
</evidence>
<proteinExistence type="predicted"/>
<dbReference type="InterPro" id="IPR001607">
    <property type="entry name" value="Znf_UBP"/>
</dbReference>
<feature type="region of interest" description="Disordered" evidence="4">
    <location>
        <begin position="1"/>
        <end position="33"/>
    </location>
</feature>
<dbReference type="InterPro" id="IPR050185">
    <property type="entry name" value="Ub_carboxyl-term_hydrolase"/>
</dbReference>
<sequence>MTQKRRLSEEPRSIKQQQQQQQQEIKKKQKQSIPIQREDLQSLLKTINRKKLDFDSEKICSASLSKLDIYGCLVCGKYFRGCKERSPAFLHSISDGHRLFVSFESTRVVILPDEIDIDVNVIHLLDDVNKKLINDIKYSVYPVYSPDTIRKSPYRCFESTQGQLYYNGFVGLNKSTSNNIAYINVIIQLLAHVDPIRDFFLLADKKNHLNDNGLIKNITLIMKKIWSPHLFKLNVGPDELISYIMVNHSNVIKANINCDPQMFLNWLINALCQSDKRLRKILIKTCQGKLKAFAKGNKANIVPFWNLTLTLPEISMFKESKNIDDIEQIKLEDLIMAKFSLDSINNDKLQLIKDNLPQYLFLYIRRFNKSKKLSDSEFYVRNRNQTIVNFDEILTLPFSNDDKISKIRYKLISNVVHDPEKNLYDIEKDYTSNWKIQLPNEQTKDWVEINNTKTTIKNFNLLFLDETYIQVWEKIKD</sequence>
<dbReference type="GO" id="GO:0016579">
    <property type="term" value="P:protein deubiquitination"/>
    <property type="evidence" value="ECO:0007669"/>
    <property type="project" value="InterPro"/>
</dbReference>
<dbReference type="InterPro" id="IPR028889">
    <property type="entry name" value="USP"/>
</dbReference>
<name>A0A1X7R072_9SACH</name>
<keyword evidence="1" id="KW-0479">Metal-binding</keyword>
<accession>A0A1X7R072</accession>
<dbReference type="AlphaFoldDB" id="A0A1X7R072"/>
<dbReference type="InterPro" id="IPR001394">
    <property type="entry name" value="Peptidase_C19_UCH"/>
</dbReference>
<dbReference type="PANTHER" id="PTHR21646">
    <property type="entry name" value="UBIQUITIN CARBOXYL-TERMINAL HYDROLASE"/>
    <property type="match status" value="1"/>
</dbReference>
<evidence type="ECO:0000313" key="6">
    <source>
        <dbReference type="EMBL" id="SMN19103.1"/>
    </source>
</evidence>